<dbReference type="InterPro" id="IPR001789">
    <property type="entry name" value="Sig_transdc_resp-reg_receiver"/>
</dbReference>
<evidence type="ECO:0000256" key="1">
    <source>
        <dbReference type="ARBA" id="ARBA00022741"/>
    </source>
</evidence>
<organism evidence="9 10">
    <name type="scientific">Aestuariirhabdus litorea</name>
    <dbReference type="NCBI Taxonomy" id="2528527"/>
    <lineage>
        <taxon>Bacteria</taxon>
        <taxon>Pseudomonadati</taxon>
        <taxon>Pseudomonadota</taxon>
        <taxon>Gammaproteobacteria</taxon>
        <taxon>Oceanospirillales</taxon>
        <taxon>Aestuariirhabdaceae</taxon>
        <taxon>Aestuariirhabdus</taxon>
    </lineage>
</organism>
<dbReference type="InterPro" id="IPR003593">
    <property type="entry name" value="AAA+_ATPase"/>
</dbReference>
<dbReference type="InterPro" id="IPR002078">
    <property type="entry name" value="Sigma_54_int"/>
</dbReference>
<dbReference type="InterPro" id="IPR009057">
    <property type="entry name" value="Homeodomain-like_sf"/>
</dbReference>
<protein>
    <submittedName>
        <fullName evidence="9">Sigma-54-dependent Fis family transcriptional regulator</fullName>
    </submittedName>
</protein>
<dbReference type="PANTHER" id="PTHR32071">
    <property type="entry name" value="TRANSCRIPTIONAL REGULATORY PROTEIN"/>
    <property type="match status" value="1"/>
</dbReference>
<keyword evidence="3" id="KW-0805">Transcription regulation</keyword>
<sequence>MPVPLDRPRVLVVDDEQRSIETIARILDDEFEVVTASSADEGERLLAQDPCQVILCDQRMPGRSGVDFLAGVRQQHPQTLRIIISGYTDADKIIQAINESGIYHYITKPWHPDALILTVRNAARLYQLQQENRLLAQEMRFSSEQFDDYLQRQRSELKQQFHFDRILRGEHSSMNALCDQVAQLAPFDISVLVQGESGTGKELLARAIHYNSARAEQPFVVENCGAMHDELLSSELFGHRKGAFTGAVNDHVGLFEQANGGTIFLDEIGDISPAFQVKLLRVLQEREIRPLGAAQSRKVDVRVVAATNLDLQEEVRVGRFRADLYYRLASVSLQVPPLRDRDGDIVLIANNLLREASQRFNRPVRGFSAEVLHCFSRYHWPGNVRELQNEVQRMLVMSQQEVIGAELLAPHIVREAEQASEEQGESLPETESHGLRSQVEALEAKLIRQALRRHQGNKSQVADELGLSRVGLRNKMDRYGLGEG</sequence>
<dbReference type="SUPFAM" id="SSF46689">
    <property type="entry name" value="Homeodomain-like"/>
    <property type="match status" value="1"/>
</dbReference>
<dbReference type="Gene3D" id="3.40.50.300">
    <property type="entry name" value="P-loop containing nucleotide triphosphate hydrolases"/>
    <property type="match status" value="1"/>
</dbReference>
<dbReference type="GO" id="GO:0043565">
    <property type="term" value="F:sequence-specific DNA binding"/>
    <property type="evidence" value="ECO:0007669"/>
    <property type="project" value="InterPro"/>
</dbReference>
<dbReference type="FunFam" id="3.40.50.300:FF:000006">
    <property type="entry name" value="DNA-binding transcriptional regulator NtrC"/>
    <property type="match status" value="1"/>
</dbReference>
<keyword evidence="1" id="KW-0547">Nucleotide-binding</keyword>
<dbReference type="GO" id="GO:0006355">
    <property type="term" value="P:regulation of DNA-templated transcription"/>
    <property type="evidence" value="ECO:0007669"/>
    <property type="project" value="InterPro"/>
</dbReference>
<feature type="domain" description="Sigma-54 factor interaction" evidence="7">
    <location>
        <begin position="167"/>
        <end position="396"/>
    </location>
</feature>
<dbReference type="InterPro" id="IPR027417">
    <property type="entry name" value="P-loop_NTPase"/>
</dbReference>
<dbReference type="InterPro" id="IPR011006">
    <property type="entry name" value="CheY-like_superfamily"/>
</dbReference>
<dbReference type="Gene3D" id="1.10.10.60">
    <property type="entry name" value="Homeodomain-like"/>
    <property type="match status" value="1"/>
</dbReference>
<dbReference type="Pfam" id="PF25601">
    <property type="entry name" value="AAA_lid_14"/>
    <property type="match status" value="1"/>
</dbReference>
<evidence type="ECO:0000313" key="9">
    <source>
        <dbReference type="EMBL" id="RRJ83666.1"/>
    </source>
</evidence>
<evidence type="ECO:0000256" key="2">
    <source>
        <dbReference type="ARBA" id="ARBA00022840"/>
    </source>
</evidence>
<evidence type="ECO:0000313" key="10">
    <source>
        <dbReference type="Proteomes" id="UP000280792"/>
    </source>
</evidence>
<evidence type="ECO:0000256" key="4">
    <source>
        <dbReference type="ARBA" id="ARBA00023125"/>
    </source>
</evidence>
<dbReference type="InterPro" id="IPR025662">
    <property type="entry name" value="Sigma_54_int_dom_ATP-bd_1"/>
</dbReference>
<keyword evidence="5" id="KW-0804">Transcription</keyword>
<keyword evidence="4" id="KW-0238">DNA-binding</keyword>
<keyword evidence="2" id="KW-0067">ATP-binding</keyword>
<name>A0A3P3VPS6_9GAMM</name>
<dbReference type="InterPro" id="IPR025944">
    <property type="entry name" value="Sigma_54_int_dom_CS"/>
</dbReference>
<dbReference type="CDD" id="cd00009">
    <property type="entry name" value="AAA"/>
    <property type="match status" value="1"/>
</dbReference>
<dbReference type="PROSITE" id="PS00675">
    <property type="entry name" value="SIGMA54_INTERACT_1"/>
    <property type="match status" value="1"/>
</dbReference>
<feature type="modified residue" description="4-aspartylphosphate" evidence="6">
    <location>
        <position position="57"/>
    </location>
</feature>
<dbReference type="PROSITE" id="PS00688">
    <property type="entry name" value="SIGMA54_INTERACT_3"/>
    <property type="match status" value="1"/>
</dbReference>
<dbReference type="Proteomes" id="UP000280792">
    <property type="component" value="Unassembled WGS sequence"/>
</dbReference>
<evidence type="ECO:0000256" key="3">
    <source>
        <dbReference type="ARBA" id="ARBA00023015"/>
    </source>
</evidence>
<dbReference type="Gene3D" id="1.10.8.60">
    <property type="match status" value="1"/>
</dbReference>
<dbReference type="SMART" id="SM00382">
    <property type="entry name" value="AAA"/>
    <property type="match status" value="1"/>
</dbReference>
<dbReference type="GO" id="GO:0000160">
    <property type="term" value="P:phosphorelay signal transduction system"/>
    <property type="evidence" value="ECO:0007669"/>
    <property type="project" value="InterPro"/>
</dbReference>
<proteinExistence type="predicted"/>
<dbReference type="InterPro" id="IPR025943">
    <property type="entry name" value="Sigma_54_int_dom_ATP-bd_2"/>
</dbReference>
<gene>
    <name evidence="9" type="ORF">D0544_00650</name>
</gene>
<evidence type="ECO:0000256" key="6">
    <source>
        <dbReference type="PROSITE-ProRule" id="PRU00169"/>
    </source>
</evidence>
<dbReference type="Pfam" id="PF00158">
    <property type="entry name" value="Sigma54_activat"/>
    <property type="match status" value="1"/>
</dbReference>
<evidence type="ECO:0000259" key="8">
    <source>
        <dbReference type="PROSITE" id="PS50110"/>
    </source>
</evidence>
<reference evidence="9 10" key="1">
    <citation type="submission" date="2018-08" db="EMBL/GenBank/DDBJ databases">
        <authorList>
            <person name="Khan S.A."/>
        </authorList>
    </citation>
    <scope>NUCLEOTIDE SEQUENCE [LARGE SCALE GENOMIC DNA]</scope>
    <source>
        <strain evidence="9 10">GTF-13</strain>
    </source>
</reference>
<dbReference type="PROSITE" id="PS50045">
    <property type="entry name" value="SIGMA54_INTERACT_4"/>
    <property type="match status" value="1"/>
</dbReference>
<dbReference type="AlphaFoldDB" id="A0A3P3VPS6"/>
<feature type="domain" description="Response regulatory" evidence="8">
    <location>
        <begin position="9"/>
        <end position="123"/>
    </location>
</feature>
<comment type="caution">
    <text evidence="9">The sequence shown here is derived from an EMBL/GenBank/DDBJ whole genome shotgun (WGS) entry which is preliminary data.</text>
</comment>
<dbReference type="GO" id="GO:0005524">
    <property type="term" value="F:ATP binding"/>
    <property type="evidence" value="ECO:0007669"/>
    <property type="project" value="UniProtKB-KW"/>
</dbReference>
<keyword evidence="10" id="KW-1185">Reference proteome</keyword>
<dbReference type="Pfam" id="PF00072">
    <property type="entry name" value="Response_reg"/>
    <property type="match status" value="1"/>
</dbReference>
<dbReference type="PANTHER" id="PTHR32071:SF117">
    <property type="entry name" value="PTS-DEPENDENT DIHYDROXYACETONE KINASE OPERON REGULATORY PROTEIN-RELATED"/>
    <property type="match status" value="1"/>
</dbReference>
<dbReference type="InterPro" id="IPR002197">
    <property type="entry name" value="HTH_Fis"/>
</dbReference>
<dbReference type="SMART" id="SM00448">
    <property type="entry name" value="REC"/>
    <property type="match status" value="1"/>
</dbReference>
<evidence type="ECO:0000259" key="7">
    <source>
        <dbReference type="PROSITE" id="PS50045"/>
    </source>
</evidence>
<dbReference type="Gene3D" id="3.40.50.2300">
    <property type="match status" value="1"/>
</dbReference>
<dbReference type="PROSITE" id="PS50110">
    <property type="entry name" value="RESPONSE_REGULATORY"/>
    <property type="match status" value="1"/>
</dbReference>
<dbReference type="SUPFAM" id="SSF52172">
    <property type="entry name" value="CheY-like"/>
    <property type="match status" value="1"/>
</dbReference>
<dbReference type="InterPro" id="IPR058031">
    <property type="entry name" value="AAA_lid_NorR"/>
</dbReference>
<keyword evidence="6" id="KW-0597">Phosphoprotein</keyword>
<dbReference type="Pfam" id="PF02954">
    <property type="entry name" value="HTH_8"/>
    <property type="match status" value="1"/>
</dbReference>
<evidence type="ECO:0000256" key="5">
    <source>
        <dbReference type="ARBA" id="ARBA00023163"/>
    </source>
</evidence>
<reference evidence="9 10" key="2">
    <citation type="submission" date="2018-12" db="EMBL/GenBank/DDBJ databases">
        <title>Simiduia agarivorans gen. nov., sp. nov., a marine, agarolytic bacterium isolated from shallow coastal water from Keelung, Taiwan.</title>
        <authorList>
            <person name="Shieh W.Y."/>
        </authorList>
    </citation>
    <scope>NUCLEOTIDE SEQUENCE [LARGE SCALE GENOMIC DNA]</scope>
    <source>
        <strain evidence="9 10">GTF-13</strain>
    </source>
</reference>
<dbReference type="RefSeq" id="WP_125013849.1">
    <property type="nucleotide sequence ID" value="NZ_QWEZ01000001.1"/>
</dbReference>
<accession>A0A3P3VPS6</accession>
<dbReference type="PROSITE" id="PS00676">
    <property type="entry name" value="SIGMA54_INTERACT_2"/>
    <property type="match status" value="1"/>
</dbReference>
<dbReference type="EMBL" id="QWEZ01000001">
    <property type="protein sequence ID" value="RRJ83666.1"/>
    <property type="molecule type" value="Genomic_DNA"/>
</dbReference>
<dbReference type="SUPFAM" id="SSF52540">
    <property type="entry name" value="P-loop containing nucleoside triphosphate hydrolases"/>
    <property type="match status" value="1"/>
</dbReference>
<dbReference type="PRINTS" id="PR01590">
    <property type="entry name" value="HTHFIS"/>
</dbReference>